<evidence type="ECO:0000256" key="1">
    <source>
        <dbReference type="SAM" id="Phobius"/>
    </source>
</evidence>
<gene>
    <name evidence="2" type="ORF">CAEBREN_14986</name>
</gene>
<dbReference type="InParanoid" id="G0NSD4"/>
<protein>
    <submittedName>
        <fullName evidence="2">Uncharacterized protein</fullName>
    </submittedName>
</protein>
<evidence type="ECO:0000313" key="3">
    <source>
        <dbReference type="Proteomes" id="UP000008068"/>
    </source>
</evidence>
<keyword evidence="3" id="KW-1185">Reference proteome</keyword>
<evidence type="ECO:0000313" key="2">
    <source>
        <dbReference type="EMBL" id="EGT36735.1"/>
    </source>
</evidence>
<dbReference type="HOGENOM" id="CLU_1409933_0_0_1"/>
<dbReference type="EMBL" id="GL379937">
    <property type="protein sequence ID" value="EGT36735.1"/>
    <property type="molecule type" value="Genomic_DNA"/>
</dbReference>
<accession>G0NSD4</accession>
<proteinExistence type="predicted"/>
<reference evidence="3" key="1">
    <citation type="submission" date="2011-07" db="EMBL/GenBank/DDBJ databases">
        <authorList>
            <consortium name="Caenorhabditis brenneri Sequencing and Analysis Consortium"/>
            <person name="Wilson R.K."/>
        </authorList>
    </citation>
    <scope>NUCLEOTIDE SEQUENCE [LARGE SCALE GENOMIC DNA]</scope>
    <source>
        <strain evidence="3">PB2801</strain>
    </source>
</reference>
<sequence>MGTTSYGASTTLRKISAFKLHSFFTYSDFAIFLFFFLFQILILNKSFFILLMILFNSSNKKNTIVSASKKSRYLEKLGQNRESEEEKLPINYILFGDRGLGLACSFLIILNVWLCSLIYTFYCKYLCAVYIWKKLESLEPKSEAQCACFSWTVTNSKSPSWTCKVPVSTSSSFSSDQEIYTRVVFSCPVKCSK</sequence>
<dbReference type="AlphaFoldDB" id="G0NSD4"/>
<feature type="transmembrane region" description="Helical" evidence="1">
    <location>
        <begin position="29"/>
        <end position="55"/>
    </location>
</feature>
<organism evidence="3">
    <name type="scientific">Caenorhabditis brenneri</name>
    <name type="common">Nematode worm</name>
    <dbReference type="NCBI Taxonomy" id="135651"/>
    <lineage>
        <taxon>Eukaryota</taxon>
        <taxon>Metazoa</taxon>
        <taxon>Ecdysozoa</taxon>
        <taxon>Nematoda</taxon>
        <taxon>Chromadorea</taxon>
        <taxon>Rhabditida</taxon>
        <taxon>Rhabditina</taxon>
        <taxon>Rhabditomorpha</taxon>
        <taxon>Rhabditoidea</taxon>
        <taxon>Rhabditidae</taxon>
        <taxon>Peloderinae</taxon>
        <taxon>Caenorhabditis</taxon>
    </lineage>
</organism>
<dbReference type="Proteomes" id="UP000008068">
    <property type="component" value="Unassembled WGS sequence"/>
</dbReference>
<keyword evidence="1" id="KW-0812">Transmembrane</keyword>
<keyword evidence="1" id="KW-1133">Transmembrane helix</keyword>
<feature type="transmembrane region" description="Helical" evidence="1">
    <location>
        <begin position="100"/>
        <end position="122"/>
    </location>
</feature>
<name>G0NSD4_CAEBE</name>
<keyword evidence="1" id="KW-0472">Membrane</keyword>